<organism evidence="2 3">
    <name type="scientific">Nephila pilipes</name>
    <name type="common">Giant wood spider</name>
    <name type="synonym">Nephila maculata</name>
    <dbReference type="NCBI Taxonomy" id="299642"/>
    <lineage>
        <taxon>Eukaryota</taxon>
        <taxon>Metazoa</taxon>
        <taxon>Ecdysozoa</taxon>
        <taxon>Arthropoda</taxon>
        <taxon>Chelicerata</taxon>
        <taxon>Arachnida</taxon>
        <taxon>Araneae</taxon>
        <taxon>Araneomorphae</taxon>
        <taxon>Entelegynae</taxon>
        <taxon>Araneoidea</taxon>
        <taxon>Nephilidae</taxon>
        <taxon>Nephila</taxon>
    </lineage>
</organism>
<evidence type="ECO:0000313" key="2">
    <source>
        <dbReference type="EMBL" id="GFU27054.1"/>
    </source>
</evidence>
<gene>
    <name evidence="2" type="ORF">NPIL_111331</name>
    <name evidence="1" type="ORF">NPIL_609921</name>
</gene>
<reference evidence="2" key="1">
    <citation type="submission" date="2020-08" db="EMBL/GenBank/DDBJ databases">
        <title>Multicomponent nature underlies the extraordinary mechanical properties of spider dragline silk.</title>
        <authorList>
            <person name="Kono N."/>
            <person name="Nakamura H."/>
            <person name="Mori M."/>
            <person name="Yoshida Y."/>
            <person name="Ohtoshi R."/>
            <person name="Malay A.D."/>
            <person name="Moran D.A.P."/>
            <person name="Tomita M."/>
            <person name="Numata K."/>
            <person name="Arakawa K."/>
        </authorList>
    </citation>
    <scope>NUCLEOTIDE SEQUENCE</scope>
</reference>
<protein>
    <submittedName>
        <fullName evidence="2">Uncharacterized protein</fullName>
    </submittedName>
</protein>
<evidence type="ECO:0000313" key="3">
    <source>
        <dbReference type="Proteomes" id="UP000887013"/>
    </source>
</evidence>
<dbReference type="EMBL" id="BMAW01019639">
    <property type="protein sequence ID" value="GFT64529.1"/>
    <property type="molecule type" value="Genomic_DNA"/>
</dbReference>
<name>A0A8X6UKW5_NEPPI</name>
<sequence length="91" mass="9992">MIAFVIARSSAHLCTWDILSFRSESSGCPLFSTASFSSSTVANNEQLSHCSDKGCGRCAYLTNLLNTGLQYSLLKVCQLFVLSSDSYMRHL</sequence>
<accession>A0A8X6UKW5</accession>
<comment type="caution">
    <text evidence="2">The sequence shown here is derived from an EMBL/GenBank/DDBJ whole genome shotgun (WGS) entry which is preliminary data.</text>
</comment>
<evidence type="ECO:0000313" key="1">
    <source>
        <dbReference type="EMBL" id="GFT64529.1"/>
    </source>
</evidence>
<proteinExistence type="predicted"/>
<dbReference type="Proteomes" id="UP000887013">
    <property type="component" value="Unassembled WGS sequence"/>
</dbReference>
<dbReference type="AlphaFoldDB" id="A0A8X6UKW5"/>
<dbReference type="EMBL" id="BMAW01032751">
    <property type="protein sequence ID" value="GFU27054.1"/>
    <property type="molecule type" value="Genomic_DNA"/>
</dbReference>
<keyword evidence="3" id="KW-1185">Reference proteome</keyword>